<name>A0A1I2C1L5_9BACL</name>
<dbReference type="GO" id="GO:0005509">
    <property type="term" value="F:calcium ion binding"/>
    <property type="evidence" value="ECO:0007669"/>
    <property type="project" value="InterPro"/>
</dbReference>
<evidence type="ECO:0000313" key="6">
    <source>
        <dbReference type="Proteomes" id="UP000183410"/>
    </source>
</evidence>
<feature type="chain" id="PRO_5010361177" evidence="3">
    <location>
        <begin position="25"/>
        <end position="889"/>
    </location>
</feature>
<organism evidence="5 6">
    <name type="scientific">Paenibacillus algorifonticola</name>
    <dbReference type="NCBI Taxonomy" id="684063"/>
    <lineage>
        <taxon>Bacteria</taxon>
        <taxon>Bacillati</taxon>
        <taxon>Bacillota</taxon>
        <taxon>Bacilli</taxon>
        <taxon>Bacillales</taxon>
        <taxon>Paenibacillaceae</taxon>
        <taxon>Paenibacillus</taxon>
    </lineage>
</organism>
<dbReference type="OrthoDB" id="4168812at2"/>
<evidence type="ECO:0000256" key="1">
    <source>
        <dbReference type="ARBA" id="ARBA00022729"/>
    </source>
</evidence>
<dbReference type="RefSeq" id="WP_082111001.1">
    <property type="nucleotide sequence ID" value="NZ_FONN01000004.1"/>
</dbReference>
<dbReference type="SMART" id="SM00560">
    <property type="entry name" value="LamGL"/>
    <property type="match status" value="1"/>
</dbReference>
<proteinExistence type="predicted"/>
<dbReference type="InterPro" id="IPR002126">
    <property type="entry name" value="Cadherin-like_dom"/>
</dbReference>
<dbReference type="SUPFAM" id="SSF49785">
    <property type="entry name" value="Galactose-binding domain-like"/>
    <property type="match status" value="1"/>
</dbReference>
<dbReference type="InterPro" id="IPR013783">
    <property type="entry name" value="Ig-like_fold"/>
</dbReference>
<evidence type="ECO:0000259" key="4">
    <source>
        <dbReference type="PROSITE" id="PS50268"/>
    </source>
</evidence>
<evidence type="ECO:0000256" key="2">
    <source>
        <dbReference type="ARBA" id="ARBA00023157"/>
    </source>
</evidence>
<dbReference type="InterPro" id="IPR006558">
    <property type="entry name" value="LamG-like"/>
</dbReference>
<feature type="domain" description="Cadherin" evidence="4">
    <location>
        <begin position="128"/>
        <end position="172"/>
    </location>
</feature>
<dbReference type="PROSITE" id="PS50268">
    <property type="entry name" value="CADHERIN_2"/>
    <property type="match status" value="1"/>
</dbReference>
<keyword evidence="2" id="KW-1015">Disulfide bond</keyword>
<evidence type="ECO:0000313" key="5">
    <source>
        <dbReference type="EMBL" id="SFE62237.1"/>
    </source>
</evidence>
<dbReference type="InterPro" id="IPR008979">
    <property type="entry name" value="Galactose-bd-like_sf"/>
</dbReference>
<gene>
    <name evidence="5" type="ORF">SAMN04487969_104210</name>
</gene>
<dbReference type="PANTHER" id="PTHR42535:SF2">
    <property type="entry name" value="CHROMOSOME UNDETERMINED SCAFFOLD_146, WHOLE GENOME SHOTGUN SEQUENCE"/>
    <property type="match status" value="1"/>
</dbReference>
<keyword evidence="1 3" id="KW-0732">Signal</keyword>
<dbReference type="Gene3D" id="2.60.40.10">
    <property type="entry name" value="Immunoglobulins"/>
    <property type="match status" value="1"/>
</dbReference>
<dbReference type="AlphaFoldDB" id="A0A1I2C1L5"/>
<dbReference type="PANTHER" id="PTHR42535">
    <property type="entry name" value="OOKINETE PROTEIN, PUTATIVE-RELATED"/>
    <property type="match status" value="1"/>
</dbReference>
<accession>A0A1I2C1L5</accession>
<dbReference type="Pfam" id="PF00754">
    <property type="entry name" value="F5_F8_type_C"/>
    <property type="match status" value="1"/>
</dbReference>
<dbReference type="Gene3D" id="2.60.120.200">
    <property type="match status" value="1"/>
</dbReference>
<feature type="signal peptide" evidence="3">
    <location>
        <begin position="1"/>
        <end position="24"/>
    </location>
</feature>
<sequence length="889" mass="98224">MKKWISFIISFVLFVSMFAMPAAAKPKPVQPELSSGEAKIEDIFGRTINYYGVELVDWQGYIANPYVKLNVIPPADAAYPLTIDIKATGTSRLMMDRPSTLSATGAQKTLVFDTAHDRKAFLLEIHPDRIGGSGEIEHYTLELSVTDANGMVRTQTTPIRVLDQDDEKEPELPLKFDYRFDTIQPYFSDPAIREAGEQAIKDWFYFFDMESFDTVPANSEVSMLPEDNFDGHIEVTNDEPYNGMWIFLRGLNGPYSTGAPTDNGKYHKRSGITIPDKLHRSLMTILDFYDTATPFTSLDDEEWYLTEMSNTSTDVYGLIMHEFGHALVFSGNWKGVAAYKRSGGTADNIVAYQGGPVPLDGTYHIPGEEPYWDRISGQNGGRTHLFHNKRWMLTKLTLLIAEKAGWKLNDKLTPFLSPSIKNIPIPNAKQGKNYELQLQAEGGVPFYDWTILDGALPQGLALDRFTGKIAGKVSGQAAEGSYTFTVQLRDYDELGTPVQKKFTLNVGQGELLGSYLFDEEEGTIALDYSGAGYDVSTLHASRTDGARGGGIAFNGASNYVELPRDMLKKAKAFSFSSWVNVTGSVYSPSSVGVTNSVYNTSSRIFEFGSSDSKHIALSTDSQGGLDFTVSRKGGKEEVSISGGGISLGKWQHVAVTASGNTAVLYVNGTEVARTSNLTLGAIESILKGKHHYVGKSQSNDRYWNGILDEVKLYNRALSAAEIASLAADQPLPPVVDPPAPVNPNVAIEGSITTSYVSPWESLVGLNDEYEPESSADRGHPVYGNWDSHGTEQWVQYDFDQPFTISSSEVYWFDDNDGIDLPESFYIQYWDGTNWAHVSNPSAYGVLPDQYNVTTFDPVTTTKIRLTMKAKETTSTGIEQWKVIRVTETD</sequence>
<dbReference type="InterPro" id="IPR000421">
    <property type="entry name" value="FA58C"/>
</dbReference>
<dbReference type="GO" id="GO:0016020">
    <property type="term" value="C:membrane"/>
    <property type="evidence" value="ECO:0007669"/>
    <property type="project" value="InterPro"/>
</dbReference>
<dbReference type="Pfam" id="PF05345">
    <property type="entry name" value="He_PIG"/>
    <property type="match status" value="1"/>
</dbReference>
<dbReference type="Gene3D" id="2.60.120.260">
    <property type="entry name" value="Galactose-binding domain-like"/>
    <property type="match status" value="1"/>
</dbReference>
<dbReference type="EMBL" id="FONN01000004">
    <property type="protein sequence ID" value="SFE62237.1"/>
    <property type="molecule type" value="Genomic_DNA"/>
</dbReference>
<evidence type="ECO:0000256" key="3">
    <source>
        <dbReference type="SAM" id="SignalP"/>
    </source>
</evidence>
<protein>
    <submittedName>
        <fullName evidence="5">Putative Ig domain-containing protein</fullName>
    </submittedName>
</protein>
<reference evidence="6" key="1">
    <citation type="submission" date="2016-10" db="EMBL/GenBank/DDBJ databases">
        <authorList>
            <person name="Varghese N."/>
            <person name="Submissions S."/>
        </authorList>
    </citation>
    <scope>NUCLEOTIDE SEQUENCE [LARGE SCALE GENOMIC DNA]</scope>
    <source>
        <strain evidence="6">CGMCC 1.10223</strain>
    </source>
</reference>
<dbReference type="GO" id="GO:0007156">
    <property type="term" value="P:homophilic cell adhesion via plasma membrane adhesion molecules"/>
    <property type="evidence" value="ECO:0007669"/>
    <property type="project" value="InterPro"/>
</dbReference>
<keyword evidence="6" id="KW-1185">Reference proteome</keyword>
<dbReference type="SUPFAM" id="SSF49899">
    <property type="entry name" value="Concanavalin A-like lectins/glucanases"/>
    <property type="match status" value="1"/>
</dbReference>
<dbReference type="InterPro" id="IPR013320">
    <property type="entry name" value="ConA-like_dom_sf"/>
</dbReference>
<dbReference type="Pfam" id="PF13385">
    <property type="entry name" value="Laminin_G_3"/>
    <property type="match status" value="1"/>
</dbReference>
<dbReference type="Proteomes" id="UP000183410">
    <property type="component" value="Unassembled WGS sequence"/>
</dbReference>